<reference evidence="1" key="1">
    <citation type="submission" date="2023-03" db="EMBL/GenBank/DDBJ databases">
        <title>Massive genome expansion in bonnet fungi (Mycena s.s.) driven by repeated elements and novel gene families across ecological guilds.</title>
        <authorList>
            <consortium name="Lawrence Berkeley National Laboratory"/>
            <person name="Harder C.B."/>
            <person name="Miyauchi S."/>
            <person name="Viragh M."/>
            <person name="Kuo A."/>
            <person name="Thoen E."/>
            <person name="Andreopoulos B."/>
            <person name="Lu D."/>
            <person name="Skrede I."/>
            <person name="Drula E."/>
            <person name="Henrissat B."/>
            <person name="Morin E."/>
            <person name="Kohler A."/>
            <person name="Barry K."/>
            <person name="LaButti K."/>
            <person name="Morin E."/>
            <person name="Salamov A."/>
            <person name="Lipzen A."/>
            <person name="Mereny Z."/>
            <person name="Hegedus B."/>
            <person name="Baldrian P."/>
            <person name="Stursova M."/>
            <person name="Weitz H."/>
            <person name="Taylor A."/>
            <person name="Grigoriev I.V."/>
            <person name="Nagy L.G."/>
            <person name="Martin F."/>
            <person name="Kauserud H."/>
        </authorList>
    </citation>
    <scope>NUCLEOTIDE SEQUENCE</scope>
    <source>
        <strain evidence="1">CBHHK200</strain>
    </source>
</reference>
<evidence type="ECO:0000313" key="1">
    <source>
        <dbReference type="EMBL" id="KAJ7030182.1"/>
    </source>
</evidence>
<dbReference type="Proteomes" id="UP001218188">
    <property type="component" value="Unassembled WGS sequence"/>
</dbReference>
<name>A0AAD6SMZ9_9AGAR</name>
<dbReference type="EMBL" id="JARJCM010000093">
    <property type="protein sequence ID" value="KAJ7030182.1"/>
    <property type="molecule type" value="Genomic_DNA"/>
</dbReference>
<keyword evidence="2" id="KW-1185">Reference proteome</keyword>
<sequence length="352" mass="39436">MNFWINIYSRTYPTTPRKVWDERVRFSVSIAAPALRTYPTTPRKVWEERVRFNVSIAAPAPRTYPTTPRKVWEERVRFSVAIAAPALRYIIFWPFQNSRPTKQPPASSEANAFDLASASLPPLRASALGPTQQPPASFEANAFDLASASLPPHRGRTYPTTPRKVWEERVRFSVAIAAPALRTPRTTPRNIWDERVRFGVGIAAPALRTYQTAPRKVWDERVRFSVAIAAPAPRIPRMTPRKIWDERIRFGVVIAAAAPRTYPTTPRNNSQLPLALLDDHELLKLGRQDSTSVVWSTSSYRTPPIPCRPLLGIEFVLVLADRVTIAACLFPNGAPRTSHVALTALAHQPGSP</sequence>
<protein>
    <submittedName>
        <fullName evidence="1">Uncharacterized protein</fullName>
    </submittedName>
</protein>
<proteinExistence type="predicted"/>
<evidence type="ECO:0000313" key="2">
    <source>
        <dbReference type="Proteomes" id="UP001218188"/>
    </source>
</evidence>
<gene>
    <name evidence="1" type="ORF">C8F04DRAFT_1186981</name>
</gene>
<organism evidence="1 2">
    <name type="scientific">Mycena alexandri</name>
    <dbReference type="NCBI Taxonomy" id="1745969"/>
    <lineage>
        <taxon>Eukaryota</taxon>
        <taxon>Fungi</taxon>
        <taxon>Dikarya</taxon>
        <taxon>Basidiomycota</taxon>
        <taxon>Agaricomycotina</taxon>
        <taxon>Agaricomycetes</taxon>
        <taxon>Agaricomycetidae</taxon>
        <taxon>Agaricales</taxon>
        <taxon>Marasmiineae</taxon>
        <taxon>Mycenaceae</taxon>
        <taxon>Mycena</taxon>
    </lineage>
</organism>
<comment type="caution">
    <text evidence="1">The sequence shown here is derived from an EMBL/GenBank/DDBJ whole genome shotgun (WGS) entry which is preliminary data.</text>
</comment>
<accession>A0AAD6SMZ9</accession>
<dbReference type="AlphaFoldDB" id="A0AAD6SMZ9"/>